<evidence type="ECO:0000256" key="8">
    <source>
        <dbReference type="SAM" id="SignalP"/>
    </source>
</evidence>
<name>A0ABY5V7T4_9BACT</name>
<dbReference type="RefSeq" id="WP_019149726.1">
    <property type="nucleotide sequence ID" value="NZ_CP102252.1"/>
</dbReference>
<dbReference type="InterPro" id="IPR012910">
    <property type="entry name" value="Plug_dom"/>
</dbReference>
<dbReference type="InterPro" id="IPR023996">
    <property type="entry name" value="TonB-dep_OMP_SusC/RagA"/>
</dbReference>
<keyword evidence="5 7" id="KW-0472">Membrane</keyword>
<evidence type="ECO:0000256" key="5">
    <source>
        <dbReference type="ARBA" id="ARBA00023136"/>
    </source>
</evidence>
<evidence type="ECO:0000256" key="4">
    <source>
        <dbReference type="ARBA" id="ARBA00022692"/>
    </source>
</evidence>
<dbReference type="EMBL" id="CP102252">
    <property type="protein sequence ID" value="UWN65643.1"/>
    <property type="molecule type" value="Genomic_DNA"/>
</dbReference>
<dbReference type="Proteomes" id="UP001058267">
    <property type="component" value="Chromosome"/>
</dbReference>
<keyword evidence="2 7" id="KW-0813">Transport</keyword>
<evidence type="ECO:0000313" key="11">
    <source>
        <dbReference type="Proteomes" id="UP001058267"/>
    </source>
</evidence>
<dbReference type="SUPFAM" id="SSF49464">
    <property type="entry name" value="Carboxypeptidase regulatory domain-like"/>
    <property type="match status" value="1"/>
</dbReference>
<evidence type="ECO:0000313" key="10">
    <source>
        <dbReference type="EMBL" id="UWN65643.1"/>
    </source>
</evidence>
<comment type="similarity">
    <text evidence="7">Belongs to the TonB-dependent receptor family.</text>
</comment>
<dbReference type="SUPFAM" id="SSF56935">
    <property type="entry name" value="Porins"/>
    <property type="match status" value="1"/>
</dbReference>
<dbReference type="Pfam" id="PF07715">
    <property type="entry name" value="Plug"/>
    <property type="match status" value="1"/>
</dbReference>
<proteinExistence type="inferred from homology"/>
<evidence type="ECO:0000256" key="2">
    <source>
        <dbReference type="ARBA" id="ARBA00022448"/>
    </source>
</evidence>
<keyword evidence="6 7" id="KW-0998">Cell outer membrane</keyword>
<dbReference type="Gene3D" id="2.60.40.1120">
    <property type="entry name" value="Carboxypeptidase-like, regulatory domain"/>
    <property type="match status" value="1"/>
</dbReference>
<feature type="signal peptide" evidence="8">
    <location>
        <begin position="1"/>
        <end position="18"/>
    </location>
</feature>
<keyword evidence="8" id="KW-0732">Signal</keyword>
<comment type="subcellular location">
    <subcellularLocation>
        <location evidence="1 7">Cell outer membrane</location>
        <topology evidence="1 7">Multi-pass membrane protein</topology>
    </subcellularLocation>
</comment>
<dbReference type="PROSITE" id="PS52016">
    <property type="entry name" value="TONB_DEPENDENT_REC_3"/>
    <property type="match status" value="1"/>
</dbReference>
<dbReference type="InterPro" id="IPR037066">
    <property type="entry name" value="Plug_dom_sf"/>
</dbReference>
<evidence type="ECO:0000256" key="3">
    <source>
        <dbReference type="ARBA" id="ARBA00022452"/>
    </source>
</evidence>
<dbReference type="NCBIfam" id="TIGR04056">
    <property type="entry name" value="OMP_RagA_SusC"/>
    <property type="match status" value="1"/>
</dbReference>
<keyword evidence="4 7" id="KW-0812">Transmembrane</keyword>
<evidence type="ECO:0000256" key="6">
    <source>
        <dbReference type="ARBA" id="ARBA00023237"/>
    </source>
</evidence>
<feature type="domain" description="TonB-dependent receptor plug" evidence="9">
    <location>
        <begin position="122"/>
        <end position="248"/>
    </location>
</feature>
<dbReference type="Pfam" id="PF13715">
    <property type="entry name" value="CarbopepD_reg_2"/>
    <property type="match status" value="1"/>
</dbReference>
<dbReference type="InterPro" id="IPR036942">
    <property type="entry name" value="Beta-barrel_TonB_sf"/>
</dbReference>
<dbReference type="Gene3D" id="2.170.130.10">
    <property type="entry name" value="TonB-dependent receptor, plug domain"/>
    <property type="match status" value="1"/>
</dbReference>
<dbReference type="InterPro" id="IPR023997">
    <property type="entry name" value="TonB-dep_OMP_SusC/RagA_CS"/>
</dbReference>
<protein>
    <submittedName>
        <fullName evidence="10">SusC/RagA family TonB-linked outer membrane protein</fullName>
    </submittedName>
</protein>
<dbReference type="InterPro" id="IPR039426">
    <property type="entry name" value="TonB-dep_rcpt-like"/>
</dbReference>
<evidence type="ECO:0000256" key="7">
    <source>
        <dbReference type="PROSITE-ProRule" id="PRU01360"/>
    </source>
</evidence>
<accession>A0ABY5V7T4</accession>
<feature type="chain" id="PRO_5045268093" evidence="8">
    <location>
        <begin position="19"/>
        <end position="1126"/>
    </location>
</feature>
<dbReference type="NCBIfam" id="TIGR04057">
    <property type="entry name" value="SusC_RagA_signa"/>
    <property type="match status" value="1"/>
</dbReference>
<gene>
    <name evidence="10" type="ORF">NQ519_02060</name>
</gene>
<evidence type="ECO:0000259" key="9">
    <source>
        <dbReference type="Pfam" id="PF07715"/>
    </source>
</evidence>
<reference evidence="10" key="1">
    <citation type="journal article" date="2022" name="Cell">
        <title>Design, construction, and in vivo augmentation of a complex gut microbiome.</title>
        <authorList>
            <person name="Cheng A.G."/>
            <person name="Ho P.Y."/>
            <person name="Aranda-Diaz A."/>
            <person name="Jain S."/>
            <person name="Yu F.B."/>
            <person name="Meng X."/>
            <person name="Wang M."/>
            <person name="Iakiviak M."/>
            <person name="Nagashima K."/>
            <person name="Zhao A."/>
            <person name="Murugkar P."/>
            <person name="Patil A."/>
            <person name="Atabakhsh K."/>
            <person name="Weakley A."/>
            <person name="Yan J."/>
            <person name="Brumbaugh A.R."/>
            <person name="Higginbottom S."/>
            <person name="Dimas A."/>
            <person name="Shiver A.L."/>
            <person name="Deutschbauer A."/>
            <person name="Neff N."/>
            <person name="Sonnenburg J.L."/>
            <person name="Huang K.C."/>
            <person name="Fischbach M.A."/>
        </authorList>
    </citation>
    <scope>NUCLEOTIDE SEQUENCE</scope>
    <source>
        <strain evidence="10">JC50</strain>
    </source>
</reference>
<keyword evidence="3 7" id="KW-1134">Transmembrane beta strand</keyword>
<evidence type="ECO:0000256" key="1">
    <source>
        <dbReference type="ARBA" id="ARBA00004571"/>
    </source>
</evidence>
<keyword evidence="11" id="KW-1185">Reference proteome</keyword>
<organism evidence="10 11">
    <name type="scientific">Alistipes senegalensis JC50</name>
    <dbReference type="NCBI Taxonomy" id="1033732"/>
    <lineage>
        <taxon>Bacteria</taxon>
        <taxon>Pseudomonadati</taxon>
        <taxon>Bacteroidota</taxon>
        <taxon>Bacteroidia</taxon>
        <taxon>Bacteroidales</taxon>
        <taxon>Rikenellaceae</taxon>
        <taxon>Alistipes</taxon>
    </lineage>
</organism>
<dbReference type="Gene3D" id="2.40.170.20">
    <property type="entry name" value="TonB-dependent receptor, beta-barrel domain"/>
    <property type="match status" value="1"/>
</dbReference>
<sequence>MKKLLTLFVLICPLLALAQQTRQITGQVLDRADGAPLVGATVFIAPEETQAKNYNPQGTIVYEQGRFAFKLPVSVKKVVVSYLGYEAQTIDISGKSNFTIYLSATESKMDAVVVTGYQRIEKRKLTSSISNVKMSDIARDGVASVDEMLSGSIAGLTSTPTTGAPGGASKVKIRSTVTLNGNTDPLWVLDGMPLEGNDIPSDWSSKDNVDNLYNMSIAGLNPADIEDITVLKDAAATAIYGARAANGVIIITTKKGRRNQATRVNVSASLFVTDRPNLDKLNLMNASQKVDLELALAANGRLNYLSGMGGVARILDQAGERAALVGGGFSALSPETQSAINALRKNGTDWGKEIYQVALNQQYSISISGGGNKASYYFSGGYYNEQGTTVGTGFERLNLTLKTDYDLLKNLRFGASVFVGQNKNDSYVSDTDVFTNPSRYTRTVNPYLNAYNPDGSYLYDPDMTARQRDSDVLDYNYFEERNNTEYTLKTRSIKTIFDLDYQPVKGLRLYTQFGLQVDNSMTEKMAQENSYFTRKYARNSVVDGVRYMPEGGVIQNWNSDMSQYNWKAQIEYSGTFAKKHELDLMAGMEMRGTTNTTIHTKGFGYDHKTMVTEPMPIPSGDAGERLANSSYFKQYQKSFYENRYLSYFFTGSYTYDNRYTIFGSMRYDGTNLFGVDPKYKFNPMWSISGAWSVNREKFLRDAKWLDNLRLRASYGAQGNIDRSTSPYILGTWTTRNVGGSFEDAIFVSSPPNQNLRWETTYTWNAALDFAALENRIGFTFEIYGRNSKNLITTRTIPQETGFTSTSSNFGEMSSKGIEFTLNTVNVRTRDFRWETSINIAHNTDRVDKVHIDENSYTPSKEGYSSSAVFAYKTAGLDEYGIPMFWKDGQKVSLREFTDFRLDKTDYGFFVLYDPQVSTSQSAIRNNLSYIGSQNPNITGGFNNRFYYKNFDLSVSCNFVFGQLVKRTPFYSPTQTSPGENNTTEIGQVWSPENTSGIYPALTGNLKPDGTTWSGWDEWEANPDPYYLYNWILEQYNSISGASLFDNFDIWYKKINYFRVNSIRLGYAFPEKITRKLHMAGLRIHFEARNPFVIASNYDGYFDPETYGSIYSQPMARTYSVGLNITF</sequence>
<dbReference type="InterPro" id="IPR008969">
    <property type="entry name" value="CarboxyPept-like_regulatory"/>
</dbReference>